<feature type="chain" id="PRO_5012229839" evidence="1">
    <location>
        <begin position="23"/>
        <end position="311"/>
    </location>
</feature>
<dbReference type="RefSeq" id="WP_072818450.1">
    <property type="nucleotide sequence ID" value="NZ_LT670849.1"/>
</dbReference>
<reference evidence="3" key="1">
    <citation type="submission" date="2016-11" db="EMBL/GenBank/DDBJ databases">
        <authorList>
            <person name="Varghese N."/>
            <person name="Submissions S."/>
        </authorList>
    </citation>
    <scope>NUCLEOTIDE SEQUENCE [LARGE SCALE GENOMIC DNA]</scope>
    <source>
        <strain evidence="3">GAS401</strain>
    </source>
</reference>
<accession>A0A1M7TW25</accession>
<keyword evidence="1" id="KW-0732">Signal</keyword>
<name>A0A1M7TW25_9BRAD</name>
<organism evidence="2 3">
    <name type="scientific">Bradyrhizobium erythrophlei</name>
    <dbReference type="NCBI Taxonomy" id="1437360"/>
    <lineage>
        <taxon>Bacteria</taxon>
        <taxon>Pseudomonadati</taxon>
        <taxon>Pseudomonadota</taxon>
        <taxon>Alphaproteobacteria</taxon>
        <taxon>Hyphomicrobiales</taxon>
        <taxon>Nitrobacteraceae</taxon>
        <taxon>Bradyrhizobium</taxon>
    </lineage>
</organism>
<evidence type="ECO:0000313" key="2">
    <source>
        <dbReference type="EMBL" id="SHN74902.1"/>
    </source>
</evidence>
<protein>
    <submittedName>
        <fullName evidence="2">Uncharacterized protein</fullName>
    </submittedName>
</protein>
<dbReference type="AlphaFoldDB" id="A0A1M7TW25"/>
<keyword evidence="3" id="KW-1185">Reference proteome</keyword>
<proteinExistence type="predicted"/>
<dbReference type="Proteomes" id="UP000184096">
    <property type="component" value="Chromosome I"/>
</dbReference>
<dbReference type="OrthoDB" id="7926124at2"/>
<gene>
    <name evidence="2" type="ORF">SAMN05444170_2826</name>
</gene>
<feature type="signal peptide" evidence="1">
    <location>
        <begin position="1"/>
        <end position="22"/>
    </location>
</feature>
<evidence type="ECO:0000256" key="1">
    <source>
        <dbReference type="SAM" id="SignalP"/>
    </source>
</evidence>
<evidence type="ECO:0000313" key="3">
    <source>
        <dbReference type="Proteomes" id="UP000184096"/>
    </source>
</evidence>
<dbReference type="EMBL" id="LT670849">
    <property type="protein sequence ID" value="SHN74902.1"/>
    <property type="molecule type" value="Genomic_DNA"/>
</dbReference>
<sequence>MTYLRLLSVLAWLAATIAGALAADPVFPPGARVGMTPLVGLVPAKTFSGFTTEDQNVKVLVAELPAGAYGEVMNGVKTNPAAGSAVKPESLETGAGTAYYTAETVKNASGVFRHYSMILSGGSFSGYVDVQVPENATKIYSDDAVRQMFASAVIRKEVPVDEQLALMPFKVSNLGDFKHVRALGATGALLLADGEEETGFEAAPFMVIGLMAATPAQPDDRARFADQAARAIPGMHTGKITMSEPVRIDGMAGYETRIDATSGRNDTPVTLVQWLRFGGGGSMRIIGSAPRDQWEKAFPRFRAVRDAIEPR</sequence>